<feature type="compositionally biased region" description="Basic and acidic residues" evidence="5">
    <location>
        <begin position="39"/>
        <end position="55"/>
    </location>
</feature>
<evidence type="ECO:0000256" key="3">
    <source>
        <dbReference type="ARBA" id="ARBA00022695"/>
    </source>
</evidence>
<evidence type="ECO:0000256" key="1">
    <source>
        <dbReference type="ARBA" id="ARBA00022676"/>
    </source>
</evidence>
<comment type="caution">
    <text evidence="7">The sequence shown here is derived from an EMBL/GenBank/DDBJ whole genome shotgun (WGS) entry which is preliminary data.</text>
</comment>
<evidence type="ECO:0000313" key="8">
    <source>
        <dbReference type="Proteomes" id="UP001642482"/>
    </source>
</evidence>
<dbReference type="EMBL" id="CAWUHD010000038">
    <property type="protein sequence ID" value="CAK7221036.1"/>
    <property type="molecule type" value="Genomic_DNA"/>
</dbReference>
<protein>
    <recommendedName>
        <fullName evidence="6">UBC core domain-containing protein</fullName>
    </recommendedName>
</protein>
<dbReference type="SUPFAM" id="SSF56399">
    <property type="entry name" value="ADP-ribosylation"/>
    <property type="match status" value="1"/>
</dbReference>
<dbReference type="InterPro" id="IPR012317">
    <property type="entry name" value="Poly(ADP-ribose)pol_cat_dom"/>
</dbReference>
<dbReference type="Gene3D" id="3.10.110.10">
    <property type="entry name" value="Ubiquitin Conjugating Enzyme"/>
    <property type="match status" value="1"/>
</dbReference>
<keyword evidence="4" id="KW-0520">NAD</keyword>
<keyword evidence="8" id="KW-1185">Reference proteome</keyword>
<proteinExistence type="predicted"/>
<evidence type="ECO:0000313" key="7">
    <source>
        <dbReference type="EMBL" id="CAK7221036.1"/>
    </source>
</evidence>
<evidence type="ECO:0000256" key="2">
    <source>
        <dbReference type="ARBA" id="ARBA00022679"/>
    </source>
</evidence>
<dbReference type="Pfam" id="PF00644">
    <property type="entry name" value="PARP"/>
    <property type="match status" value="1"/>
</dbReference>
<dbReference type="SUPFAM" id="SSF54495">
    <property type="entry name" value="UBC-like"/>
    <property type="match status" value="1"/>
</dbReference>
<evidence type="ECO:0000256" key="5">
    <source>
        <dbReference type="SAM" id="MobiDB-lite"/>
    </source>
</evidence>
<evidence type="ECO:0000256" key="4">
    <source>
        <dbReference type="ARBA" id="ARBA00023027"/>
    </source>
</evidence>
<accession>A0ABP0BNE7</accession>
<dbReference type="InterPro" id="IPR016135">
    <property type="entry name" value="UBQ-conjugating_enzyme/RWD"/>
</dbReference>
<feature type="domain" description="UBC core" evidence="6">
    <location>
        <begin position="960"/>
        <end position="1139"/>
    </location>
</feature>
<feature type="compositionally biased region" description="Acidic residues" evidence="5">
    <location>
        <begin position="907"/>
        <end position="917"/>
    </location>
</feature>
<dbReference type="PANTHER" id="PTHR21328">
    <property type="entry name" value="POLY ADP-RIBOSE POLYMERASE FAMILY, MEMBER PARP"/>
    <property type="match status" value="1"/>
</dbReference>
<feature type="compositionally biased region" description="Polar residues" evidence="5">
    <location>
        <begin position="21"/>
        <end position="35"/>
    </location>
</feature>
<reference evidence="7 8" key="1">
    <citation type="submission" date="2024-01" db="EMBL/GenBank/DDBJ databases">
        <authorList>
            <person name="Allen C."/>
            <person name="Tagirdzhanova G."/>
        </authorList>
    </citation>
    <scope>NUCLEOTIDE SEQUENCE [LARGE SCALE GENOMIC DNA]</scope>
</reference>
<feature type="region of interest" description="Disordered" evidence="5">
    <location>
        <begin position="1"/>
        <end position="60"/>
    </location>
</feature>
<dbReference type="CDD" id="cd23802">
    <property type="entry name" value="UBCc_UBE2Q"/>
    <property type="match status" value="1"/>
</dbReference>
<name>A0ABP0BNE7_9PEZI</name>
<keyword evidence="3" id="KW-0548">Nucleotidyltransferase</keyword>
<evidence type="ECO:0000259" key="6">
    <source>
        <dbReference type="PROSITE" id="PS50127"/>
    </source>
</evidence>
<dbReference type="Gene3D" id="3.90.228.10">
    <property type="match status" value="1"/>
</dbReference>
<dbReference type="InterPro" id="IPR051838">
    <property type="entry name" value="ARTD_PARP"/>
</dbReference>
<dbReference type="PROSITE" id="PS50127">
    <property type="entry name" value="UBC_2"/>
    <property type="match status" value="1"/>
</dbReference>
<feature type="region of interest" description="Disordered" evidence="5">
    <location>
        <begin position="880"/>
        <end position="929"/>
    </location>
</feature>
<keyword evidence="2" id="KW-0808">Transferase</keyword>
<dbReference type="Pfam" id="PF00179">
    <property type="entry name" value="UQ_con"/>
    <property type="match status" value="1"/>
</dbReference>
<dbReference type="InterPro" id="IPR000608">
    <property type="entry name" value="UBC"/>
</dbReference>
<dbReference type="Proteomes" id="UP001642482">
    <property type="component" value="Unassembled WGS sequence"/>
</dbReference>
<organism evidence="7 8">
    <name type="scientific">Sporothrix eucalyptigena</name>
    <dbReference type="NCBI Taxonomy" id="1812306"/>
    <lineage>
        <taxon>Eukaryota</taxon>
        <taxon>Fungi</taxon>
        <taxon>Dikarya</taxon>
        <taxon>Ascomycota</taxon>
        <taxon>Pezizomycotina</taxon>
        <taxon>Sordariomycetes</taxon>
        <taxon>Sordariomycetidae</taxon>
        <taxon>Ophiostomatales</taxon>
        <taxon>Ophiostomataceae</taxon>
        <taxon>Sporothrix</taxon>
    </lineage>
</organism>
<keyword evidence="1" id="KW-0328">Glycosyltransferase</keyword>
<gene>
    <name evidence="7" type="ORF">SEUCBS140593_004436</name>
</gene>
<sequence>MPVKNGGSFANGTAPQDDPTLVSNVNSIGGPSSWSRLRASSEPKRKGRDNTRDDLYSDEDAEDSSLAYYKSTGQPSPLQDRIGGDLRAIHQHGYYFGVLAGMDGISNENLLSVSVRTSSLRLSPEMMMAWDLDPDAYIVLLIYLKSRYMPFESLLNAVIPKGGLSFRIGKCSHYKPSAADAFAAFGSDSGAIGVAKRGQANSATGFSKILISTSLAHFMIDYFLPLARYKEDYNCSWATAVNDVVNRTTTGEGGSHSNNKAGNFVSTSTSRKQSFPLVALLFAMDQLKNCTEYCQACHARLPKSHRSLKPTVCSRDLCLYQHISLGMGRSVEYEILCQPNVVDLLVNFCYTALKASTMADVGPFRSYPTNLLLKVPDWDNGLTGIYSKNHGFRSSFTLPTPARDKIKQFAPGQWVVIYVGKLATAPGAASYISRGDTLQLPNAHASNPSVPNAPATSNSLFRHAVITSVNFENSTLYVDHLVADYGPIRNSTAEIFRYTKDFDDVEQSKKAAQLLVVLETLPPVRHLKAELEKPTVNDIKSASGVSPAAAVLLGWIIATNRACILQINEPQLMGVPEADHDFQQQLDATVPPDEKHRTLLAWHGSSIGNWHSILRTGLDYSVTTHGRAFGDGVYFSNNFSTSLLYATGGGVQWPKAIFDLRSVVSLNEIINAPEKFKSSNPHYVIKQKHWSRCRFLFAHRSSLPSAHTAATSAGLTPPVGFHLITRGQRNMASAATIQVQPSFPTPPPVVHIGGVPMSTPKQAWVSRPLGGRQIALQTGMATYMSNLIQAPSTMQLAQNATVTASQSVFARMESGESKFFEQDPMRPTHGPHGHVIYVPLASMPSSPRMWEESQHYSKRLKHSSRGISEIMDASDMAFLSREPQGQPAGPRKLATASSPANPLVIDLDSDEDDDVPEATDASQHSPVNLPVDAGVTPFRPGNLDFASLPQLPLPSWCMTQAQRALAREVDRMQKLQANTPAHELGWYIDFSRLDNMFQWIVELHSFSKDLPLAQDMKTLNVQSIVCELRFGPDYPLSPPLVRVIRPRFMPFLLGGGGNVTAGGAMCMELLTSTGWSPANQTDAVLLQVRLALCATDRPARLDSKLFRRDYGIGEAFEAYKRAAATHGWQIPADMQKRMMF</sequence>
<dbReference type="SMART" id="SM00212">
    <property type="entry name" value="UBCc"/>
    <property type="match status" value="1"/>
</dbReference>